<reference evidence="2 3" key="1">
    <citation type="journal article" date="2011" name="J. Bacteriol.">
        <title>Genome sequence of Helicobacter bizzozeronii strain CIII-1, an isolate from human gastric mucosa.</title>
        <authorList>
            <person name="Schott T."/>
            <person name="Rossi M."/>
            <person name="Hanninen M.L."/>
        </authorList>
    </citation>
    <scope>NUCLEOTIDE SEQUENCE [LARGE SCALE GENOMIC DNA]</scope>
    <source>
        <strain evidence="2 3">CIII-1</strain>
    </source>
</reference>
<sequence length="66" mass="7216">MGTLAEMTQRASQALKQNAQELLEGLNQVPNGSKALVAAKALQEESDPQQETEKRDFSPFIIEGTK</sequence>
<evidence type="ECO:0000313" key="2">
    <source>
        <dbReference type="EMBL" id="CCB80089.1"/>
    </source>
</evidence>
<evidence type="ECO:0000256" key="1">
    <source>
        <dbReference type="SAM" id="MobiDB-lite"/>
    </source>
</evidence>
<dbReference type="Proteomes" id="UP000008387">
    <property type="component" value="Chromosome"/>
</dbReference>
<dbReference type="STRING" id="1002804.HBZC1_11030"/>
<feature type="region of interest" description="Disordered" evidence="1">
    <location>
        <begin position="42"/>
        <end position="66"/>
    </location>
</feature>
<keyword evidence="3" id="KW-1185">Reference proteome</keyword>
<dbReference type="AlphaFoldDB" id="F8KTD8"/>
<dbReference type="KEGG" id="hbi:HBZC1_11030"/>
<gene>
    <name evidence="2" type="ordered locus">HBZC1_11030</name>
</gene>
<dbReference type="EMBL" id="FR871757">
    <property type="protein sequence ID" value="CCB80089.1"/>
    <property type="molecule type" value="Genomic_DNA"/>
</dbReference>
<protein>
    <submittedName>
        <fullName evidence="2">Uncharacterized protein</fullName>
    </submittedName>
</protein>
<dbReference type="RefSeq" id="WP_013890521.1">
    <property type="nucleotide sequence ID" value="NC_015674.1"/>
</dbReference>
<evidence type="ECO:0000313" key="3">
    <source>
        <dbReference type="Proteomes" id="UP000008387"/>
    </source>
</evidence>
<organism evidence="2 3">
    <name type="scientific">Helicobacter bizzozeronii (strain CIII-1)</name>
    <dbReference type="NCBI Taxonomy" id="1002804"/>
    <lineage>
        <taxon>Bacteria</taxon>
        <taxon>Pseudomonadati</taxon>
        <taxon>Campylobacterota</taxon>
        <taxon>Epsilonproteobacteria</taxon>
        <taxon>Campylobacterales</taxon>
        <taxon>Helicobacteraceae</taxon>
        <taxon>Helicobacter</taxon>
    </lineage>
</organism>
<dbReference type="HOGENOM" id="CLU_2825167_0_0_7"/>
<proteinExistence type="predicted"/>
<name>F8KTD8_HELBC</name>
<accession>F8KTD8</accession>